<dbReference type="InterPro" id="IPR013221">
    <property type="entry name" value="Mur_ligase_cen"/>
</dbReference>
<keyword evidence="4" id="KW-0961">Cell wall biogenesis/degradation</keyword>
<dbReference type="EC" id="6.3.5.13" evidence="4"/>
<dbReference type="SUPFAM" id="SSF53623">
    <property type="entry name" value="MurD-like peptide ligases, catalytic domain"/>
    <property type="match status" value="1"/>
</dbReference>
<evidence type="ECO:0000313" key="9">
    <source>
        <dbReference type="Proteomes" id="UP000824139"/>
    </source>
</evidence>
<dbReference type="Pfam" id="PF08353">
    <property type="entry name" value="MurT_C"/>
    <property type="match status" value="1"/>
</dbReference>
<evidence type="ECO:0000259" key="7">
    <source>
        <dbReference type="Pfam" id="PF08353"/>
    </source>
</evidence>
<proteinExistence type="inferred from homology"/>
<feature type="domain" description="Lipid II isoglutaminyl synthase (glutamine-hydrolyzing) subunit MurT C-terminal" evidence="7">
    <location>
        <begin position="329"/>
        <end position="436"/>
    </location>
</feature>
<gene>
    <name evidence="4" type="primary">murT</name>
    <name evidence="8" type="ORF">IAD41_01585</name>
</gene>
<dbReference type="GO" id="GO:0071555">
    <property type="term" value="P:cell wall organization"/>
    <property type="evidence" value="ECO:0007669"/>
    <property type="project" value="UniProtKB-KW"/>
</dbReference>
<comment type="caution">
    <text evidence="8">The sequence shown here is derived from an EMBL/GenBank/DDBJ whole genome shotgun (WGS) entry which is preliminary data.</text>
</comment>
<evidence type="ECO:0000256" key="4">
    <source>
        <dbReference type="HAMAP-Rule" id="MF_02214"/>
    </source>
</evidence>
<dbReference type="InterPro" id="IPR043703">
    <property type="entry name" value="Lipid_II_synth_MurT"/>
</dbReference>
<keyword evidence="4" id="KW-0479">Metal-binding</keyword>
<name>A0A9D1K3Q2_9BACT</name>
<dbReference type="PANTHER" id="PTHR23135">
    <property type="entry name" value="MUR LIGASE FAMILY MEMBER"/>
    <property type="match status" value="1"/>
</dbReference>
<keyword evidence="5" id="KW-0732">Signal</keyword>
<dbReference type="Pfam" id="PF08245">
    <property type="entry name" value="Mur_ligase_M"/>
    <property type="match status" value="1"/>
</dbReference>
<feature type="signal peptide" evidence="5">
    <location>
        <begin position="1"/>
        <end position="19"/>
    </location>
</feature>
<dbReference type="GO" id="GO:0004326">
    <property type="term" value="F:tetrahydrofolylpolyglutamate synthase activity"/>
    <property type="evidence" value="ECO:0007669"/>
    <property type="project" value="InterPro"/>
</dbReference>
<evidence type="ECO:0000256" key="3">
    <source>
        <dbReference type="ARBA" id="ARBA00022840"/>
    </source>
</evidence>
<dbReference type="GO" id="GO:0140282">
    <property type="term" value="F:carbon-nitrogen ligase activity on lipid II"/>
    <property type="evidence" value="ECO:0007669"/>
    <property type="project" value="UniProtKB-UniRule"/>
</dbReference>
<comment type="catalytic activity">
    <reaction evidence="4">
        <text>beta-D-GlcNAc-(1-&gt;4)-Mur2Ac(oyl-L-Ala-gamma-D-O-P-Glu-L-Lys-D-Ala-D-Ala)-di-trans,octa-cis-undecaprenyl diphosphate + NH4(+) = beta-D-GlcNAc-(1-&gt;4)-Mur2Ac(oyl-L-Ala-D-isoglutaminyl-L-Lys-D-Ala-D-Ala)-di-trans,octa-cis-undecaprenyl diphosphate + phosphate + H(+)</text>
        <dbReference type="Rhea" id="RHEA:57932"/>
        <dbReference type="ChEBI" id="CHEBI:15378"/>
        <dbReference type="ChEBI" id="CHEBI:28938"/>
        <dbReference type="ChEBI" id="CHEBI:43474"/>
        <dbReference type="ChEBI" id="CHEBI:62233"/>
        <dbReference type="ChEBI" id="CHEBI:143132"/>
    </reaction>
</comment>
<evidence type="ECO:0000256" key="2">
    <source>
        <dbReference type="ARBA" id="ARBA00022741"/>
    </source>
</evidence>
<dbReference type="PROSITE" id="PS01011">
    <property type="entry name" value="FOLYLPOLYGLU_SYNT_1"/>
    <property type="match status" value="1"/>
</dbReference>
<accession>A0A9D1K3Q2</accession>
<feature type="active site" evidence="4">
    <location>
        <position position="362"/>
    </location>
</feature>
<dbReference type="Proteomes" id="UP000824139">
    <property type="component" value="Unassembled WGS sequence"/>
</dbReference>
<evidence type="ECO:0000256" key="1">
    <source>
        <dbReference type="ARBA" id="ARBA00022598"/>
    </source>
</evidence>
<dbReference type="GO" id="GO:0009252">
    <property type="term" value="P:peptidoglycan biosynthetic process"/>
    <property type="evidence" value="ECO:0007669"/>
    <property type="project" value="UniProtKB-UniRule"/>
</dbReference>
<feature type="chain" id="PRO_5039323746" description="Lipid II isoglutaminyl synthase (glutamine-hydrolyzing) subunit MurT" evidence="5">
    <location>
        <begin position="20"/>
        <end position="446"/>
    </location>
</feature>
<dbReference type="EMBL" id="DVJO01000036">
    <property type="protein sequence ID" value="HIS82283.1"/>
    <property type="molecule type" value="Genomic_DNA"/>
</dbReference>
<comment type="catalytic activity">
    <reaction evidence="4">
        <text>beta-D-GlcNAc-(1-&gt;4)-Mur2Ac(oyl-L-Ala-gamma-D-Glu-L-Lys-D-Ala-D-Ala)-di-trans,octa-cis-undecaprenyl diphosphate + L-glutamine + ATP + H2O = beta-D-GlcNAc-(1-&gt;4)-Mur2Ac(oyl-L-Ala-D-isoglutaminyl-L-Lys-D-Ala-D-Ala)-di-trans,octa-cis-undecaprenyl diphosphate + L-glutamate + ADP + phosphate + H(+)</text>
        <dbReference type="Rhea" id="RHEA:57928"/>
        <dbReference type="ChEBI" id="CHEBI:15377"/>
        <dbReference type="ChEBI" id="CHEBI:15378"/>
        <dbReference type="ChEBI" id="CHEBI:29985"/>
        <dbReference type="ChEBI" id="CHEBI:30616"/>
        <dbReference type="ChEBI" id="CHEBI:43474"/>
        <dbReference type="ChEBI" id="CHEBI:58359"/>
        <dbReference type="ChEBI" id="CHEBI:60033"/>
        <dbReference type="ChEBI" id="CHEBI:62233"/>
        <dbReference type="ChEBI" id="CHEBI:456216"/>
        <dbReference type="EC" id="6.3.5.13"/>
    </reaction>
</comment>
<comment type="function">
    <text evidence="4">The lipid II isoglutaminyl synthase complex catalyzes the formation of alpha-D-isoglutamine in the cell wall lipid II stem peptide. The MurT subunit catalyzes the ATP-dependent amidation of D-glutamate residue of lipid II, converting it to an isoglutamine residue.</text>
</comment>
<keyword evidence="4" id="KW-0573">Peptidoglycan synthesis</keyword>
<sequence>MLKKFKFYTSLLLARAAYLGIKAFSKSGGTSFVGMAVLKYYPEFLTNCRDFIKEKSITVTGTNGKTTTSGLISHILETSHQKVIHNLKGANMLTGVANVFALNLAPFRKFDYSVIESDEAYLTKLYDYMPSDYLVVTNLFRDQLDRYGELATTAGFIKNAIDKNPDLKLVLNADDPLVATFDRTKYAVYYGFEDVQYDCNYEHNSNAPAEIFNCHCGEPLQYDKRFFAQEGHYFCPKCGYKRQACDYSAKAVIHNDFSEITLTHNGIDYNFRVNLVGLYNAYNALAAIALSFELGLNQAEIQRALDSFKSIFGRTEKRTINGHEALIQLIKNPTGASEVLKTVDLNSNILIAINDNYADGRDVSWLWDADFEQLKNADKLVITSGIRAYDMAVRLKYAGIPQERITVEPNLEKAIQLAASTEETDKITILPSYTALLKINKLKLRK</sequence>
<reference evidence="8" key="2">
    <citation type="journal article" date="2021" name="PeerJ">
        <title>Extensive microbial diversity within the chicken gut microbiome revealed by metagenomics and culture.</title>
        <authorList>
            <person name="Gilroy R."/>
            <person name="Ravi A."/>
            <person name="Getino M."/>
            <person name="Pursley I."/>
            <person name="Horton D.L."/>
            <person name="Alikhan N.F."/>
            <person name="Baker D."/>
            <person name="Gharbi K."/>
            <person name="Hall N."/>
            <person name="Watson M."/>
            <person name="Adriaenssens E.M."/>
            <person name="Foster-Nyarko E."/>
            <person name="Jarju S."/>
            <person name="Secka A."/>
            <person name="Antonio M."/>
            <person name="Oren A."/>
            <person name="Chaudhuri R.R."/>
            <person name="La Ragione R."/>
            <person name="Hildebrand F."/>
            <person name="Pallen M.J."/>
        </authorList>
    </citation>
    <scope>NUCLEOTIDE SEQUENCE</scope>
    <source>
        <strain evidence="8">CHK152-2994</strain>
    </source>
</reference>
<organism evidence="8 9">
    <name type="scientific">Candidatus Scatenecus faecavium</name>
    <dbReference type="NCBI Taxonomy" id="2840915"/>
    <lineage>
        <taxon>Bacteria</taxon>
        <taxon>Candidatus Scatenecus</taxon>
    </lineage>
</organism>
<protein>
    <recommendedName>
        <fullName evidence="4">Lipid II isoglutaminyl synthase (glutamine-hydrolyzing) subunit MurT</fullName>
        <ecNumber evidence="4">6.3.5.13</ecNumber>
    </recommendedName>
</protein>
<reference evidence="8" key="1">
    <citation type="submission" date="2020-10" db="EMBL/GenBank/DDBJ databases">
        <authorList>
            <person name="Gilroy R."/>
        </authorList>
    </citation>
    <scope>NUCLEOTIDE SEQUENCE</scope>
    <source>
        <strain evidence="8">CHK152-2994</strain>
    </source>
</reference>
<dbReference type="PANTHER" id="PTHR23135:SF7">
    <property type="entry name" value="LIPID II ISOGLUTAMINYL SYNTHASE (GLUTAMINE-HYDROLYZING) SUBUNIT MURT"/>
    <property type="match status" value="1"/>
</dbReference>
<dbReference type="HAMAP" id="MF_02214">
    <property type="entry name" value="Lipid_II_synth_MurT"/>
    <property type="match status" value="1"/>
</dbReference>
<comment type="subunit">
    <text evidence="4">Forms a heterodimer with GatD.</text>
</comment>
<dbReference type="InterPro" id="IPR013564">
    <property type="entry name" value="MurT_C"/>
</dbReference>
<evidence type="ECO:0000313" key="8">
    <source>
        <dbReference type="EMBL" id="HIS82283.1"/>
    </source>
</evidence>
<comment type="catalytic activity">
    <reaction evidence="4">
        <text>beta-D-GlcNAc-(1-&gt;4)-Mur2Ac(oyl-L-Ala-gamma-D-Glu-L-Lys-D-Ala-D-Ala)-di-trans,octa-cis-undecaprenyl diphosphate + ATP = beta-D-GlcNAc-(1-&gt;4)-Mur2Ac(oyl-L-Ala-gamma-D-O-P-Glu-L-Lys-D-Ala-D-Ala)-di-trans,octa-cis-undecaprenyl diphosphate + ADP</text>
        <dbReference type="Rhea" id="RHEA:59488"/>
        <dbReference type="ChEBI" id="CHEBI:30616"/>
        <dbReference type="ChEBI" id="CHEBI:60033"/>
        <dbReference type="ChEBI" id="CHEBI:143132"/>
        <dbReference type="ChEBI" id="CHEBI:456216"/>
    </reaction>
</comment>
<dbReference type="AlphaFoldDB" id="A0A9D1K3Q2"/>
<dbReference type="GO" id="GO:0005524">
    <property type="term" value="F:ATP binding"/>
    <property type="evidence" value="ECO:0007669"/>
    <property type="project" value="UniProtKB-UniRule"/>
</dbReference>
<dbReference type="InterPro" id="IPR036565">
    <property type="entry name" value="Mur-like_cat_sf"/>
</dbReference>
<keyword evidence="4" id="KW-0133">Cell shape</keyword>
<evidence type="ECO:0000259" key="6">
    <source>
        <dbReference type="Pfam" id="PF08245"/>
    </source>
</evidence>
<dbReference type="InterPro" id="IPR018109">
    <property type="entry name" value="Folylpolyglutamate_synth_CS"/>
</dbReference>
<dbReference type="GO" id="GO:0008360">
    <property type="term" value="P:regulation of cell shape"/>
    <property type="evidence" value="ECO:0007669"/>
    <property type="project" value="UniProtKB-KW"/>
</dbReference>
<keyword evidence="1 4" id="KW-0436">Ligase</keyword>
<keyword evidence="3 4" id="KW-0067">ATP-binding</keyword>
<comment type="similarity">
    <text evidence="4">Belongs to the MurCDEF family. MurT subfamily.</text>
</comment>
<keyword evidence="2 4" id="KW-0547">Nucleotide-binding</keyword>
<feature type="domain" description="Mur ligase central" evidence="6">
    <location>
        <begin position="59"/>
        <end position="196"/>
    </location>
</feature>
<evidence type="ECO:0000256" key="5">
    <source>
        <dbReference type="SAM" id="SignalP"/>
    </source>
</evidence>
<comment type="pathway">
    <text evidence="4">Cell wall biogenesis; peptidoglycan biosynthesis.</text>
</comment>
<comment type="caution">
    <text evidence="4">Lacks conserved residue(s) required for the propagation of feature annotation.</text>
</comment>
<dbReference type="Gene3D" id="3.40.1190.10">
    <property type="entry name" value="Mur-like, catalytic domain"/>
    <property type="match status" value="1"/>
</dbReference>
<dbReference type="GO" id="GO:0046872">
    <property type="term" value="F:metal ion binding"/>
    <property type="evidence" value="ECO:0007669"/>
    <property type="project" value="UniProtKB-KW"/>
</dbReference>